<keyword evidence="2" id="KW-1185">Reference proteome</keyword>
<reference evidence="1 2" key="1">
    <citation type="journal article" date="2013" name="Genome Announc.">
        <title>Draft Genome Sequence of Indibacter alkaliphilus Strain LW1T, Isolated from Lonar Lake, a Haloalkaline Lake in the Buldana District of Maharashtra, India.</title>
        <authorList>
            <person name="Singh A."/>
            <person name="Kumar Jangir P."/>
            <person name="Sharma R."/>
            <person name="Singh A."/>
            <person name="Kumar Pinnaka A."/>
            <person name="Shivaji S."/>
        </authorList>
    </citation>
    <scope>NUCLEOTIDE SEQUENCE [LARGE SCALE GENOMIC DNA]</scope>
    <source>
        <strain evidence="2">CCUG 57479 / KCTC 22604 / LW1</strain>
    </source>
</reference>
<accession>S2DG35</accession>
<organism evidence="1 2">
    <name type="scientific">Indibacter alkaliphilus (strain CCUG 57479 / KCTC 22604 / LW1)</name>
    <dbReference type="NCBI Taxonomy" id="1189612"/>
    <lineage>
        <taxon>Bacteria</taxon>
        <taxon>Pseudomonadati</taxon>
        <taxon>Bacteroidota</taxon>
        <taxon>Cytophagia</taxon>
        <taxon>Cytophagales</taxon>
        <taxon>Cyclobacteriaceae</taxon>
    </lineage>
</organism>
<protein>
    <submittedName>
        <fullName evidence="1">Uncharacterized protein</fullName>
    </submittedName>
</protein>
<dbReference type="EMBL" id="ALWO02000036">
    <property type="protein sequence ID" value="EOZ96025.1"/>
    <property type="molecule type" value="Genomic_DNA"/>
</dbReference>
<dbReference type="AlphaFoldDB" id="S2DG35"/>
<sequence>MNEYGIDNFKWFFWRNFHALKCNQRSKSGDKLEFCELN</sequence>
<name>S2DG35_INDAL</name>
<proteinExistence type="predicted"/>
<dbReference type="STRING" id="1189612.A33Q_2618"/>
<gene>
    <name evidence="1" type="ORF">A33Q_2618</name>
</gene>
<comment type="caution">
    <text evidence="1">The sequence shown here is derived from an EMBL/GenBank/DDBJ whole genome shotgun (WGS) entry which is preliminary data.</text>
</comment>
<evidence type="ECO:0000313" key="1">
    <source>
        <dbReference type="EMBL" id="EOZ96025.1"/>
    </source>
</evidence>
<dbReference type="Proteomes" id="UP000006073">
    <property type="component" value="Unassembled WGS sequence"/>
</dbReference>
<evidence type="ECO:0000313" key="2">
    <source>
        <dbReference type="Proteomes" id="UP000006073"/>
    </source>
</evidence>